<accession>A0ABV1HEW4</accession>
<evidence type="ECO:0000313" key="2">
    <source>
        <dbReference type="Proteomes" id="UP001454489"/>
    </source>
</evidence>
<reference evidence="1 2" key="1">
    <citation type="submission" date="2024-03" db="EMBL/GenBank/DDBJ databases">
        <title>Human intestinal bacterial collection.</title>
        <authorList>
            <person name="Pauvert C."/>
            <person name="Hitch T.C.A."/>
            <person name="Clavel T."/>
        </authorList>
    </citation>
    <scope>NUCLEOTIDE SEQUENCE [LARGE SCALE GENOMIC DNA]</scope>
    <source>
        <strain evidence="1 2">CLA-AA-H185</strain>
    </source>
</reference>
<sequence>MDVTALNNIALSQISPSTSPSDISVAILGKQLDVTQKLGDTMIQAMERSVNPHIGGNIDISV</sequence>
<comment type="caution">
    <text evidence="1">The sequence shown here is derived from an EMBL/GenBank/DDBJ whole genome shotgun (WGS) entry which is preliminary data.</text>
</comment>
<dbReference type="Pfam" id="PF14070">
    <property type="entry name" value="YjfB_motility"/>
    <property type="match status" value="1"/>
</dbReference>
<protein>
    <submittedName>
        <fullName evidence="1">YjfB family protein</fullName>
    </submittedName>
</protein>
<dbReference type="Proteomes" id="UP001454489">
    <property type="component" value="Unassembled WGS sequence"/>
</dbReference>
<keyword evidence="2" id="KW-1185">Reference proteome</keyword>
<gene>
    <name evidence="1" type="ORF">WMO43_10245</name>
</gene>
<dbReference type="EMBL" id="JBBMEX010000010">
    <property type="protein sequence ID" value="MEQ2558245.1"/>
    <property type="molecule type" value="Genomic_DNA"/>
</dbReference>
<dbReference type="InterPro" id="IPR025906">
    <property type="entry name" value="YjfB_motility"/>
</dbReference>
<name>A0ABV1HEW4_9FIRM</name>
<evidence type="ECO:0000313" key="1">
    <source>
        <dbReference type="EMBL" id="MEQ2558245.1"/>
    </source>
</evidence>
<dbReference type="RefSeq" id="WP_177962956.1">
    <property type="nucleotide sequence ID" value="NZ_JBBMEX010000010.1"/>
</dbReference>
<organism evidence="1 2">
    <name type="scientific">Maccoyibacter intestinihominis</name>
    <dbReference type="NCBI Taxonomy" id="3133499"/>
    <lineage>
        <taxon>Bacteria</taxon>
        <taxon>Bacillati</taxon>
        <taxon>Bacillota</taxon>
        <taxon>Clostridia</taxon>
        <taxon>Lachnospirales</taxon>
        <taxon>Lachnospiraceae</taxon>
        <taxon>Maccoyibacter</taxon>
    </lineage>
</organism>
<proteinExistence type="predicted"/>